<evidence type="ECO:0000313" key="7">
    <source>
        <dbReference type="EMBL" id="AIQ78476.1"/>
    </source>
</evidence>
<feature type="transmembrane region" description="Helical" evidence="6">
    <location>
        <begin position="99"/>
        <end position="122"/>
    </location>
</feature>
<dbReference type="GO" id="GO:0033281">
    <property type="term" value="C:TAT protein transport complex"/>
    <property type="evidence" value="ECO:0007669"/>
    <property type="project" value="TreeGrafter"/>
</dbReference>
<evidence type="ECO:0000256" key="4">
    <source>
        <dbReference type="ARBA" id="ARBA00022989"/>
    </source>
</evidence>
<dbReference type="PANTHER" id="PTHR30371:SF0">
    <property type="entry name" value="SEC-INDEPENDENT PROTEIN TRANSLOCASE PROTEIN TATC, CHLOROPLASTIC-RELATED"/>
    <property type="match status" value="1"/>
</dbReference>
<dbReference type="GO" id="GO:0009977">
    <property type="term" value="F:proton motive force dependent protein transmembrane transporter activity"/>
    <property type="evidence" value="ECO:0007669"/>
    <property type="project" value="TreeGrafter"/>
</dbReference>
<accession>A0A089N2X8</accession>
<dbReference type="InterPro" id="IPR002033">
    <property type="entry name" value="TatC"/>
</dbReference>
<comment type="subcellular location">
    <subcellularLocation>
        <location evidence="1">Membrane</location>
        <topology evidence="1">Multi-pass membrane protein</topology>
    </subcellularLocation>
</comment>
<evidence type="ECO:0000256" key="1">
    <source>
        <dbReference type="ARBA" id="ARBA00004141"/>
    </source>
</evidence>
<keyword evidence="5 6" id="KW-0472">Membrane</keyword>
<evidence type="ECO:0000256" key="5">
    <source>
        <dbReference type="ARBA" id="ARBA00023136"/>
    </source>
</evidence>
<feature type="transmembrane region" description="Helical" evidence="6">
    <location>
        <begin position="63"/>
        <end position="87"/>
    </location>
</feature>
<reference evidence="7" key="1">
    <citation type="journal article" date="2014" name="J. Appl. Phycol.">
        <title>Mitochondrial phylogenomics reveals a close relationship between Petalonia fascia (Scytosiphonaceae, Phaeophyceae) and Ectocarpus siliculosus.</title>
        <authorList>
            <person name="Liu F."/>
            <person name="Pang S."/>
        </authorList>
    </citation>
    <scope>NUCLEOTIDE SEQUENCE</scope>
</reference>
<keyword evidence="4 6" id="KW-1133">Transmembrane helix</keyword>
<dbReference type="AlphaFoldDB" id="A0A089N2X8"/>
<name>A0A089N2X8_PETFA</name>
<dbReference type="Pfam" id="PF00902">
    <property type="entry name" value="TatC"/>
    <property type="match status" value="1"/>
</dbReference>
<evidence type="ECO:0000256" key="3">
    <source>
        <dbReference type="ARBA" id="ARBA00022692"/>
    </source>
</evidence>
<dbReference type="GeneID" id="20522724"/>
<feature type="transmembrane region" description="Helical" evidence="6">
    <location>
        <begin position="210"/>
        <end position="230"/>
    </location>
</feature>
<geneLocation type="mitochondrion" evidence="7"/>
<evidence type="ECO:0000256" key="2">
    <source>
        <dbReference type="ARBA" id="ARBA00008882"/>
    </source>
</evidence>
<organism evidence="7">
    <name type="scientific">Petalonia fascia</name>
    <name type="common">False kelp</name>
    <name type="synonym">Fucus fascia</name>
    <dbReference type="NCBI Taxonomy" id="2893"/>
    <lineage>
        <taxon>Eukaryota</taxon>
        <taxon>Sar</taxon>
        <taxon>Stramenopiles</taxon>
        <taxon>Ochrophyta</taxon>
        <taxon>PX clade</taxon>
        <taxon>Phaeophyceae</taxon>
        <taxon>Ectocarpales</taxon>
        <taxon>Scytosiphonaceae</taxon>
        <taxon>Petalonia</taxon>
    </lineage>
</organism>
<dbReference type="PANTHER" id="PTHR30371">
    <property type="entry name" value="SEC-INDEPENDENT PROTEIN TRANSLOCASE PROTEIN TATC"/>
    <property type="match status" value="1"/>
</dbReference>
<proteinExistence type="inferred from homology"/>
<feature type="transmembrane region" description="Helical" evidence="6">
    <location>
        <begin position="186"/>
        <end position="204"/>
    </location>
</feature>
<feature type="transmembrane region" description="Helical" evidence="6">
    <location>
        <begin position="38"/>
        <end position="57"/>
    </location>
</feature>
<dbReference type="RefSeq" id="YP_009072534.1">
    <property type="nucleotide sequence ID" value="NC_025227.1"/>
</dbReference>
<evidence type="ECO:0000256" key="6">
    <source>
        <dbReference type="SAM" id="Phobius"/>
    </source>
</evidence>
<comment type="similarity">
    <text evidence="2">Belongs to the TatC family.</text>
</comment>
<keyword evidence="3 6" id="KW-0812">Transmembrane</keyword>
<dbReference type="GO" id="GO:0043953">
    <property type="term" value="P:protein transport by the Tat complex"/>
    <property type="evidence" value="ECO:0007669"/>
    <property type="project" value="TreeGrafter"/>
</dbReference>
<dbReference type="EMBL" id="KJ957769">
    <property type="protein sequence ID" value="AIQ78476.1"/>
    <property type="molecule type" value="Genomic_DNA"/>
</dbReference>
<feature type="transmembrane region" description="Helical" evidence="6">
    <location>
        <begin position="14"/>
        <end position="31"/>
    </location>
</feature>
<keyword evidence="7" id="KW-0496">Mitochondrion</keyword>
<sequence length="254" mass="30100">MKKLHLSIFYLQELKYRLLYAAAGTILLFFITYQYKQALIYIILPQGLSHFITAGLTEIFFTYMQLCSIISISFGLITAILQIYLFLRPGLYSFESKIVLNILICTLLFYTYLYTTIFPLLIKFLWELFLTYSQNFAPIHLTFEPRLNDYLEHVQHLNEVLCLSLPSIITLNLLQRYTKKKLWVKYRGIAYIAAFSLAAFITPPDILSQVFIGFPIILFYELQIIFWALYKQYQEQLLIWQPVKTYKNPLRNKE</sequence>
<gene>
    <name evidence="7" type="primary">tatC</name>
    <name evidence="7" type="ORF">PefaMp07</name>
</gene>
<protein>
    <submittedName>
        <fullName evidence="7">SecY-independent protein translocase component tatC</fullName>
    </submittedName>
</protein>
<dbReference type="GO" id="GO:0065002">
    <property type="term" value="P:intracellular protein transmembrane transport"/>
    <property type="evidence" value="ECO:0007669"/>
    <property type="project" value="TreeGrafter"/>
</dbReference>